<proteinExistence type="predicted"/>
<dbReference type="InterPro" id="IPR052901">
    <property type="entry name" value="Bact_TGase-like"/>
</dbReference>
<gene>
    <name evidence="4" type="ORF">GCM10025780_02670</name>
</gene>
<feature type="transmembrane region" description="Helical" evidence="2">
    <location>
        <begin position="61"/>
        <end position="80"/>
    </location>
</feature>
<reference evidence="5" key="1">
    <citation type="journal article" date="2019" name="Int. J. Syst. Evol. Microbiol.">
        <title>The Global Catalogue of Microorganisms (GCM) 10K type strain sequencing project: providing services to taxonomists for standard genome sequencing and annotation.</title>
        <authorList>
            <consortium name="The Broad Institute Genomics Platform"/>
            <consortium name="The Broad Institute Genome Sequencing Center for Infectious Disease"/>
            <person name="Wu L."/>
            <person name="Ma J."/>
        </authorList>
    </citation>
    <scope>NUCLEOTIDE SEQUENCE [LARGE SCALE GENOMIC DNA]</scope>
    <source>
        <strain evidence="5">JCM 18956</strain>
    </source>
</reference>
<organism evidence="4 5">
    <name type="scientific">Frondihabitans cladoniiphilus</name>
    <dbReference type="NCBI Taxonomy" id="715785"/>
    <lineage>
        <taxon>Bacteria</taxon>
        <taxon>Bacillati</taxon>
        <taxon>Actinomycetota</taxon>
        <taxon>Actinomycetes</taxon>
        <taxon>Micrococcales</taxon>
        <taxon>Microbacteriaceae</taxon>
        <taxon>Frondihabitans</taxon>
    </lineage>
</organism>
<evidence type="ECO:0000313" key="4">
    <source>
        <dbReference type="EMBL" id="GAA4665000.1"/>
    </source>
</evidence>
<keyword evidence="2" id="KW-0472">Membrane</keyword>
<feature type="region of interest" description="Disordered" evidence="1">
    <location>
        <begin position="569"/>
        <end position="620"/>
    </location>
</feature>
<keyword evidence="5" id="KW-1185">Reference proteome</keyword>
<dbReference type="InterPro" id="IPR025403">
    <property type="entry name" value="TgpA-like_C"/>
</dbReference>
<feature type="transmembrane region" description="Helical" evidence="2">
    <location>
        <begin position="175"/>
        <end position="192"/>
    </location>
</feature>
<dbReference type="EMBL" id="BAABLM010000001">
    <property type="protein sequence ID" value="GAA4665000.1"/>
    <property type="molecule type" value="Genomic_DNA"/>
</dbReference>
<feature type="domain" description="Transglutaminase-like" evidence="3">
    <location>
        <begin position="482"/>
        <end position="555"/>
    </location>
</feature>
<comment type="caution">
    <text evidence="4">The sequence shown here is derived from an EMBL/GenBank/DDBJ whole genome shotgun (WGS) entry which is preliminary data.</text>
</comment>
<dbReference type="Proteomes" id="UP001501295">
    <property type="component" value="Unassembled WGS sequence"/>
</dbReference>
<accession>A0ABP8VJT0</accession>
<dbReference type="SUPFAM" id="SSF54001">
    <property type="entry name" value="Cysteine proteinases"/>
    <property type="match status" value="1"/>
</dbReference>
<evidence type="ECO:0000313" key="5">
    <source>
        <dbReference type="Proteomes" id="UP001501295"/>
    </source>
</evidence>
<feature type="transmembrane region" description="Helical" evidence="2">
    <location>
        <begin position="92"/>
        <end position="117"/>
    </location>
</feature>
<dbReference type="InterPro" id="IPR038765">
    <property type="entry name" value="Papain-like_cys_pep_sf"/>
</dbReference>
<evidence type="ECO:0000256" key="1">
    <source>
        <dbReference type="SAM" id="MobiDB-lite"/>
    </source>
</evidence>
<sequence length="764" mass="79315">MVDLVTPPTRPVPPSPATPPRPDADLPDRFAPGNARWLQTAILWVALVASVGSLQPLFQGIGWWAVASGVAALVLGFAAAARAAHWPSLVAWFVGVVVAALTSTFVVSGGTAVAGVIPTSDTLERVRLLMDQARESIVGDQAPVHVSDALLAVVVVSVAAAALLIDLVSRVGRMPGLSGAVLAVIVVVPSLIPDIEPAWGWVIVAVAAFLALLIVSTGRRPSRTGVVTGVAALVVAGVVTALLPLSAVSPITGVGSATGISTGVNPVINLGNDLRRGTSVQVLSYTTTSTAGEYLKLTDIRNFSGRSWSPDPVTVDPKNAVTNLPAAPGVSDSTKRSRVTTDVSISLLRSPYLPVPVPAARVTGIDSKWKYVDASGVTVRSTTEGTQGLDYTVVSNPVAPTRSQIIASLSEPVPDMSAYLSVKGVPASITRLAERVTSGTGNKFDAAVALQDYFRSGDFTYSEDTPVQQGYDGTGLDDVETFLQRKSGYCIHFASAMAVMARTLGIPSRMAVGFLPGTQASAGTDSPWTVTSNDLHTWPELYFQGLGWVPFEPTVGQGTTAAYLQQTGTDATPAPTATPVPTATAGTTAQPTATASATPTSSTGADDSASSSTGSASSAGPVTLSTVGILVLLLLLAIPWWLRRARRRRRLSELPPDSALAAWREVVDSARDLGVDVDPGATPGATAASLHSFLKESGARDALRRLLGSLENERFGQATGEAGVQEAARAVIDGLRASSSPLRRVRASLAPRSLFVEQRPRTAE</sequence>
<dbReference type="RefSeq" id="WP_345372329.1">
    <property type="nucleotide sequence ID" value="NZ_BAABLM010000001.1"/>
</dbReference>
<dbReference type="Pfam" id="PF01841">
    <property type="entry name" value="Transglut_core"/>
    <property type="match status" value="1"/>
</dbReference>
<feature type="transmembrane region" description="Helical" evidence="2">
    <location>
        <begin position="149"/>
        <end position="168"/>
    </location>
</feature>
<protein>
    <recommendedName>
        <fullName evidence="3">Transglutaminase-like domain-containing protein</fullName>
    </recommendedName>
</protein>
<feature type="compositionally biased region" description="Pro residues" evidence="1">
    <location>
        <begin position="8"/>
        <end position="21"/>
    </location>
</feature>
<dbReference type="InterPro" id="IPR002931">
    <property type="entry name" value="Transglutaminase-like"/>
</dbReference>
<dbReference type="PANTHER" id="PTHR42736">
    <property type="entry name" value="PROTEIN-GLUTAMINE GAMMA-GLUTAMYLTRANSFERASE"/>
    <property type="match status" value="1"/>
</dbReference>
<name>A0ABP8VJT0_9MICO</name>
<feature type="region of interest" description="Disordered" evidence="1">
    <location>
        <begin position="1"/>
        <end position="26"/>
    </location>
</feature>
<dbReference type="PANTHER" id="PTHR42736:SF1">
    <property type="entry name" value="PROTEIN-GLUTAMINE GAMMA-GLUTAMYLTRANSFERASE"/>
    <property type="match status" value="1"/>
</dbReference>
<feature type="transmembrane region" description="Helical" evidence="2">
    <location>
        <begin position="227"/>
        <end position="247"/>
    </location>
</feature>
<keyword evidence="2" id="KW-1133">Transmembrane helix</keyword>
<keyword evidence="2" id="KW-0812">Transmembrane</keyword>
<dbReference type="InterPro" id="IPR021878">
    <property type="entry name" value="TgpA_N"/>
</dbReference>
<dbReference type="Pfam" id="PF13559">
    <property type="entry name" value="DUF4129"/>
    <property type="match status" value="1"/>
</dbReference>
<dbReference type="SMART" id="SM00460">
    <property type="entry name" value="TGc"/>
    <property type="match status" value="1"/>
</dbReference>
<evidence type="ECO:0000259" key="3">
    <source>
        <dbReference type="SMART" id="SM00460"/>
    </source>
</evidence>
<dbReference type="Gene3D" id="3.10.620.30">
    <property type="match status" value="1"/>
</dbReference>
<feature type="transmembrane region" description="Helical" evidence="2">
    <location>
        <begin position="622"/>
        <end position="642"/>
    </location>
</feature>
<feature type="transmembrane region" description="Helical" evidence="2">
    <location>
        <begin position="198"/>
        <end position="215"/>
    </location>
</feature>
<dbReference type="Pfam" id="PF11992">
    <property type="entry name" value="TgpA_N"/>
    <property type="match status" value="1"/>
</dbReference>
<evidence type="ECO:0000256" key="2">
    <source>
        <dbReference type="SAM" id="Phobius"/>
    </source>
</evidence>